<dbReference type="PANTHER" id="PTHR48209">
    <property type="entry name" value="AGL056WP"/>
    <property type="match status" value="1"/>
</dbReference>
<feature type="region of interest" description="Disordered" evidence="2">
    <location>
        <begin position="60"/>
        <end position="83"/>
    </location>
</feature>
<feature type="compositionally biased region" description="Basic and acidic residues" evidence="2">
    <location>
        <begin position="593"/>
        <end position="607"/>
    </location>
</feature>
<feature type="region of interest" description="Disordered" evidence="2">
    <location>
        <begin position="272"/>
        <end position="326"/>
    </location>
</feature>
<evidence type="ECO:0000313" key="3">
    <source>
        <dbReference type="EMBL" id="KAF4973360.1"/>
    </source>
</evidence>
<dbReference type="Proteomes" id="UP000622797">
    <property type="component" value="Unassembled WGS sequence"/>
</dbReference>
<dbReference type="SUPFAM" id="SSF89372">
    <property type="entry name" value="Fucose-specific lectin"/>
    <property type="match status" value="1"/>
</dbReference>
<reference evidence="3" key="2">
    <citation type="submission" date="2020-05" db="EMBL/GenBank/DDBJ databases">
        <authorList>
            <person name="Kim H.-S."/>
            <person name="Proctor R.H."/>
            <person name="Brown D.W."/>
        </authorList>
    </citation>
    <scope>NUCLEOTIDE SEQUENCE</scope>
    <source>
        <strain evidence="3">NRRL 20472</strain>
    </source>
</reference>
<accession>A0A8H4UBY6</accession>
<feature type="coiled-coil region" evidence="1">
    <location>
        <begin position="1800"/>
        <end position="1834"/>
    </location>
</feature>
<feature type="compositionally biased region" description="Basic and acidic residues" evidence="2">
    <location>
        <begin position="514"/>
        <end position="528"/>
    </location>
</feature>
<feature type="compositionally biased region" description="Basic and acidic residues" evidence="2">
    <location>
        <begin position="468"/>
        <end position="503"/>
    </location>
</feature>
<feature type="compositionally biased region" description="Basic and acidic residues" evidence="2">
    <location>
        <begin position="535"/>
        <end position="544"/>
    </location>
</feature>
<feature type="compositionally biased region" description="Basic and acidic residues" evidence="2">
    <location>
        <begin position="1024"/>
        <end position="1041"/>
    </location>
</feature>
<dbReference type="PANTHER" id="PTHR48209:SF2">
    <property type="entry name" value="FI24008P1"/>
    <property type="match status" value="1"/>
</dbReference>
<feature type="region of interest" description="Disordered" evidence="2">
    <location>
        <begin position="1"/>
        <end position="20"/>
    </location>
</feature>
<comment type="caution">
    <text evidence="3">The sequence shown here is derived from an EMBL/GenBank/DDBJ whole genome shotgun (WGS) entry which is preliminary data.</text>
</comment>
<keyword evidence="4" id="KW-1185">Reference proteome</keyword>
<keyword evidence="1" id="KW-0175">Coiled coil</keyword>
<gene>
    <name evidence="3" type="ORF">FSARC_338</name>
</gene>
<feature type="region of interest" description="Disordered" evidence="2">
    <location>
        <begin position="468"/>
        <end position="544"/>
    </location>
</feature>
<feature type="compositionally biased region" description="Basic and acidic residues" evidence="2">
    <location>
        <begin position="769"/>
        <end position="790"/>
    </location>
</feature>
<reference evidence="3" key="1">
    <citation type="journal article" date="2020" name="BMC Genomics">
        <title>Correction to: Identification and distribution of gene clusters required for synthesis of sphingolipid metabolism inhibitors in diverse species of the filamentous fungus Fusarium.</title>
        <authorList>
            <person name="Kim H.S."/>
            <person name="Lohmar J.M."/>
            <person name="Busman M."/>
            <person name="Brown D.W."/>
            <person name="Naumann T.A."/>
            <person name="Divon H.H."/>
            <person name="Lysoe E."/>
            <person name="Uhlig S."/>
            <person name="Proctor R.H."/>
        </authorList>
    </citation>
    <scope>NUCLEOTIDE SEQUENCE</scope>
    <source>
        <strain evidence="3">NRRL 20472</strain>
    </source>
</reference>
<proteinExistence type="predicted"/>
<organism evidence="3 4">
    <name type="scientific">Fusarium sarcochroum</name>
    <dbReference type="NCBI Taxonomy" id="1208366"/>
    <lineage>
        <taxon>Eukaryota</taxon>
        <taxon>Fungi</taxon>
        <taxon>Dikarya</taxon>
        <taxon>Ascomycota</taxon>
        <taxon>Pezizomycotina</taxon>
        <taxon>Sordariomycetes</taxon>
        <taxon>Hypocreomycetidae</taxon>
        <taxon>Hypocreales</taxon>
        <taxon>Nectriaceae</taxon>
        <taxon>Fusarium</taxon>
        <taxon>Fusarium lateritium species complex</taxon>
    </lineage>
</organism>
<dbReference type="EMBL" id="JABEXW010000022">
    <property type="protein sequence ID" value="KAF4973360.1"/>
    <property type="molecule type" value="Genomic_DNA"/>
</dbReference>
<feature type="compositionally biased region" description="Basic residues" evidence="2">
    <location>
        <begin position="632"/>
        <end position="659"/>
    </location>
</feature>
<feature type="compositionally biased region" description="Acidic residues" evidence="2">
    <location>
        <begin position="1093"/>
        <end position="1116"/>
    </location>
</feature>
<name>A0A8H4UBY6_9HYPO</name>
<feature type="region of interest" description="Disordered" evidence="2">
    <location>
        <begin position="882"/>
        <end position="946"/>
    </location>
</feature>
<sequence>MASQSRVDLPPDQEPVQPFTLPGDVLERKLENRKLLSLNVPVEQILGSKNLTFRHDVELPELSDNDSDTDEQPDTPPDVGPRTGTVYGWSTSAFLQTPSSQPSAQRRTFIGGAVVRNVCLVMPDQDRTGYTDLPVQPVRATPGQPTQLIAKILANKGEKPPLPLLILPGENKGTSSPRAEGVSGLEAFSVMDALAKSEKPAAFTTRNRSSFSAGKSDIIELSNKIEEEAEKEQVGKAEIENYVLSGDIDNFWGINGLTAKLYKYAVSVNPTELTTPKGPEKDAIDKDGKPIGDTDTKPGVERLIGEPGDEHKETNENKEDEEVDGPAREKIKFNTENLCFKGKPLGALFPFINGGNIRNLPVEKLELTYSEGKKNFLFQPGLRLELDVAFKDGLAWAGDALKNIFRLNKPPASIHLSALLSDTRDWSKAPKIEKLVLRGSFLPLKLEAWNFLNFKTLGVEITATKAAKEKDRSVDKKPGECDPVGHKANDKDSEDDHGTETKKAKISYSAALEKSTDEVADDPKKSDSEADESEEQTKDDKPKEEQSWYFGFGFFGTVVIAKIPYANAPLEMNYRIARDFVPPKDEKDEDDKKDDGKDKDKDEKPEESIEDDNSQEVAYNDRKPKPTAPIAKRVKKKAKGGSKAKKAKKVKQARKARQTKKAEKEKKNEMESLKHRRSWNLIIASEEWKDIYDIKNVTMTEAQLKASFDESDFRATAVLELSADLKLGDGTFKVKGQISRDGNFLESEVGDLSLTDIKKIHAQITGQKLPDDNKSTSSNEKTDKKEDDKKTAAGNDITFKELKLKLSSKKCKEAQTTRRALEFNGHVTFNEHSSATASLTFATEGLTIAGGISDFKIPNTEVTIKKAGLEIFFAFRSKKDSKKEDNKDREMDPRKEGDADGESTKNIDKTEDVTVQATDKKVEENKTLDETDNKSSTGTSTIKKKNKKVKRGSRFGVLGVVEINSITIKVGLYTEQKKDAKKREWLAFGAIENIRLREAWSDIPEDSFLNLQLENVALIASSEERKKKMKDEESDDKKDGKPDEDEDAAFKAVKSKTITNGVPDGERWISNIHGLKTANKESGDGGATGDKGAEEDKEEDNDEEDEEEEQEPDDWDVLGTADAYNYPIKKGNCAMDMITEIQAQVVTELTGIQLCATISSFQQLEELNGKKKIDGLKLIIAISPKGKISASIDLPESFQVRLSDHAYLGNFGTTIGLSSSGPELQLRATLTISFKDSDPICVEGVIVGTFKDVQGDLKMNEDSRWVNPFNLNKNIVFSRLGVSTGFTYATVLLIGPDRLALSGQVNIGKFEASLDMGLRMMTAEAVLQLKMNKLDVTEVFQLACTLIGNTELQQMRGAEDVVVFSDLKLYISSGAEFLGRFYDRGIEVRGKMRFFDVKGEFNGTFDESGVVIKAGLDNFKVGGLEIKSTQEGVDRATMDIEMTKDRQKFKIDGMIRYYEFEIKVFIDVDIQKRYLKADVRIQFCDDLFIELKASVSVPNPKSLEGVVMDFEGSLNPDILGAIIQAIDKVLNDLQNTLINPIREERQRLEREIAQAEASLKGMEEDFKKKEEKYRKEAMKQKAKISKEMKIYNRLRDKQKKSENEYNKAKEDKDKSKNEIERLERQRDEAKRQLEDKERAMRKEYDDKIARQRAKRAELEKEKKRLIDRRDARWGDELRSYEAAKKSWARWEYIEKERYKWREHCINESKNCLPCETPYWAYKVPEATIGLEEAHVHKIAEAEFLKAGREILNSKAFQFVGQAINCAAGEIVSVIQELEDLILQGMPNIARMMSEERKRIVDDYINKLDELIRKSEELEEVLIQAKKALDDSNGRLGPEFEESGERIAKLEFEMDTLPAKYALKAAERRYNLDRLTVDLQISNLRNKEVTIRAVMQFSRDILAALKKGVPRVTQILVRASTDVLAKNKPLVFEIQAEWFGKKGTFRIQWAPNQSPETLYREAAMRLAKWDVETQPIVEPVSGPKSLLDIPASKQILRLIHQGADDAADTWWSTYDGNSWQADQQVKVWGLKIIDGFCVTSYKGKLYLFHRNPLTTQSTAWYETFERGTWSKMVETCIPNTNTDWGMSAVTFKDKLWFFHHGVPYQKLRYNVFDGQSWESDKEVGIPDVNWGFTAVVFNEKIYVFHRMGELDLWYVVFNGNNWEESKQVPKTSTSWGMTAVVYHGKIYLMHHGWEGPNYVWYNVFNGRTWEGDKFIPDCDPEGELSSVVFNDKIYMFYKNMENLDIYSHVFDGDSWNIEKVEGVSTSKGVGCIVY</sequence>
<feature type="compositionally biased region" description="Basic and acidic residues" evidence="2">
    <location>
        <begin position="882"/>
        <end position="933"/>
    </location>
</feature>
<dbReference type="OrthoDB" id="3219467at2759"/>
<feature type="compositionally biased region" description="Basic and acidic residues" evidence="2">
    <location>
        <begin position="278"/>
        <end position="317"/>
    </location>
</feature>
<dbReference type="Gene3D" id="2.120.10.70">
    <property type="entry name" value="Fucose-specific lectin"/>
    <property type="match status" value="1"/>
</dbReference>
<evidence type="ECO:0000313" key="4">
    <source>
        <dbReference type="Proteomes" id="UP000622797"/>
    </source>
</evidence>
<protein>
    <submittedName>
        <fullName evidence="3">Uncharacterized protein</fullName>
    </submittedName>
</protein>
<feature type="region of interest" description="Disordered" evidence="2">
    <location>
        <begin position="1024"/>
        <end position="1118"/>
    </location>
</feature>
<feature type="region of interest" description="Disordered" evidence="2">
    <location>
        <begin position="579"/>
        <end position="671"/>
    </location>
</feature>
<feature type="region of interest" description="Disordered" evidence="2">
    <location>
        <begin position="1593"/>
        <end position="1646"/>
    </location>
</feature>
<feature type="compositionally biased region" description="Basic and acidic residues" evidence="2">
    <location>
        <begin position="660"/>
        <end position="671"/>
    </location>
</feature>
<evidence type="ECO:0000256" key="1">
    <source>
        <dbReference type="SAM" id="Coils"/>
    </source>
</evidence>
<feature type="compositionally biased region" description="Acidic residues" evidence="2">
    <location>
        <begin position="60"/>
        <end position="73"/>
    </location>
</feature>
<evidence type="ECO:0000256" key="2">
    <source>
        <dbReference type="SAM" id="MobiDB-lite"/>
    </source>
</evidence>
<feature type="region of interest" description="Disordered" evidence="2">
    <location>
        <begin position="765"/>
        <end position="790"/>
    </location>
</feature>